<dbReference type="Proteomes" id="UP000194565">
    <property type="component" value="Unassembled WGS sequence"/>
</dbReference>
<name>A0A252AA99_9PROT</name>
<feature type="transmembrane region" description="Helical" evidence="1">
    <location>
        <begin position="95"/>
        <end position="114"/>
    </location>
</feature>
<feature type="transmembrane region" description="Helical" evidence="1">
    <location>
        <begin position="166"/>
        <end position="188"/>
    </location>
</feature>
<gene>
    <name evidence="2" type="ORF">HC62_06585</name>
</gene>
<proteinExistence type="predicted"/>
<dbReference type="EMBL" id="JOMM01000020">
    <property type="protein sequence ID" value="OUI86491.1"/>
    <property type="molecule type" value="Genomic_DNA"/>
</dbReference>
<feature type="transmembrane region" description="Helical" evidence="1">
    <location>
        <begin position="194"/>
        <end position="213"/>
    </location>
</feature>
<protein>
    <submittedName>
        <fullName evidence="2">Uncharacterized protein</fullName>
    </submittedName>
</protein>
<feature type="transmembrane region" description="Helical" evidence="1">
    <location>
        <begin position="73"/>
        <end position="90"/>
    </location>
</feature>
<comment type="caution">
    <text evidence="2">The sequence shown here is derived from an EMBL/GenBank/DDBJ whole genome shotgun (WGS) entry which is preliminary data.</text>
</comment>
<keyword evidence="1" id="KW-0812">Transmembrane</keyword>
<evidence type="ECO:0000313" key="3">
    <source>
        <dbReference type="Proteomes" id="UP000194565"/>
    </source>
</evidence>
<sequence>MLKGSLRCGGRRRIHSVISLKCRQTDQLTQTMPTAKPDSFKHTKNAKKFSGIVLFFLSFLLGHMPSFSHDQRLLVATILVLQGIAVALITDRYRVMACVTLFCGVLALYCPTLMKVADTALLYGGPLGTLFFMFTRSLMPPNQPLISRIAERVHGGLRADVEHYTLALTVFWSIFFAIALLAPLALLVTGPTGAWRWPLSGGTFACALVAMITESGVRRLMIRNFEHVSLLATIRAFRSASAEATQKIIFRA</sequence>
<evidence type="ECO:0000313" key="2">
    <source>
        <dbReference type="EMBL" id="OUI86491.1"/>
    </source>
</evidence>
<organism evidence="2 3">
    <name type="scientific">Acetobacter tropicalis</name>
    <dbReference type="NCBI Taxonomy" id="104102"/>
    <lineage>
        <taxon>Bacteria</taxon>
        <taxon>Pseudomonadati</taxon>
        <taxon>Pseudomonadota</taxon>
        <taxon>Alphaproteobacteria</taxon>
        <taxon>Acetobacterales</taxon>
        <taxon>Acetobacteraceae</taxon>
        <taxon>Acetobacter</taxon>
    </lineage>
</organism>
<keyword evidence="1" id="KW-0472">Membrane</keyword>
<reference evidence="2 3" key="1">
    <citation type="submission" date="2014-06" db="EMBL/GenBank/DDBJ databases">
        <authorList>
            <person name="Ju J."/>
            <person name="Zhang J."/>
        </authorList>
    </citation>
    <scope>NUCLEOTIDE SEQUENCE [LARGE SCALE GENOMIC DNA]</scope>
    <source>
        <strain evidence="2">DmW_042</strain>
    </source>
</reference>
<accession>A0A252AA99</accession>
<dbReference type="AlphaFoldDB" id="A0A252AA99"/>
<feature type="transmembrane region" description="Helical" evidence="1">
    <location>
        <begin position="49"/>
        <end position="67"/>
    </location>
</feature>
<evidence type="ECO:0000256" key="1">
    <source>
        <dbReference type="SAM" id="Phobius"/>
    </source>
</evidence>
<keyword evidence="1" id="KW-1133">Transmembrane helix</keyword>